<dbReference type="InterPro" id="IPR037006">
    <property type="entry name" value="CheA-like_homodim_sf"/>
</dbReference>
<dbReference type="SUPFAM" id="SSF47384">
    <property type="entry name" value="Homodimeric domain of signal transducing histidine kinase"/>
    <property type="match status" value="1"/>
</dbReference>
<dbReference type="Gene3D" id="1.20.120.160">
    <property type="entry name" value="HPT domain"/>
    <property type="match status" value="1"/>
</dbReference>
<evidence type="ECO:0000313" key="16">
    <source>
        <dbReference type="EMBL" id="MBS7457245.1"/>
    </source>
</evidence>
<reference evidence="15" key="2">
    <citation type="submission" date="2021-04" db="EMBL/GenBank/DDBJ databases">
        <authorList>
            <person name="Karlyshev A.V."/>
        </authorList>
    </citation>
    <scope>NUCLEOTIDE SEQUENCE</scope>
    <source>
        <strain evidence="15">LMG 29479</strain>
    </source>
</reference>
<dbReference type="RefSeq" id="WP_211926409.1">
    <property type="nucleotide sequence ID" value="NZ_JAGQFT020000005.1"/>
</dbReference>
<evidence type="ECO:0000256" key="8">
    <source>
        <dbReference type="ARBA" id="ARBA00035100"/>
    </source>
</evidence>
<evidence type="ECO:0000256" key="6">
    <source>
        <dbReference type="ARBA" id="ARBA00022777"/>
    </source>
</evidence>
<evidence type="ECO:0000256" key="2">
    <source>
        <dbReference type="ARBA" id="ARBA00012438"/>
    </source>
</evidence>
<dbReference type="CDD" id="cd16916">
    <property type="entry name" value="HATPase_CheA-like"/>
    <property type="match status" value="1"/>
</dbReference>
<dbReference type="AlphaFoldDB" id="A0A8J7VUE7"/>
<evidence type="ECO:0000256" key="5">
    <source>
        <dbReference type="ARBA" id="ARBA00022679"/>
    </source>
</evidence>
<dbReference type="Pfam" id="PF02895">
    <property type="entry name" value="H-kinase_dim"/>
    <property type="match status" value="1"/>
</dbReference>
<evidence type="ECO:0000259" key="13">
    <source>
        <dbReference type="PROSITE" id="PS50851"/>
    </source>
</evidence>
<evidence type="ECO:0000256" key="4">
    <source>
        <dbReference type="ARBA" id="ARBA00022553"/>
    </source>
</evidence>
<feature type="domain" description="HPt" evidence="14">
    <location>
        <begin position="1"/>
        <end position="105"/>
    </location>
</feature>
<proteinExistence type="predicted"/>
<dbReference type="Pfam" id="PF02518">
    <property type="entry name" value="HATPase_c"/>
    <property type="match status" value="1"/>
</dbReference>
<dbReference type="GO" id="GO:0000155">
    <property type="term" value="F:phosphorelay sensor kinase activity"/>
    <property type="evidence" value="ECO:0007669"/>
    <property type="project" value="InterPro"/>
</dbReference>
<dbReference type="PANTHER" id="PTHR43395">
    <property type="entry name" value="SENSOR HISTIDINE KINASE CHEA"/>
    <property type="match status" value="1"/>
</dbReference>
<dbReference type="InterPro" id="IPR003594">
    <property type="entry name" value="HATPase_dom"/>
</dbReference>
<evidence type="ECO:0000256" key="1">
    <source>
        <dbReference type="ARBA" id="ARBA00000085"/>
    </source>
</evidence>
<reference evidence="16 17" key="1">
    <citation type="journal article" date="2021" name="Microbiol. Resour. Announc.">
        <title>Draft Genome Sequence of Coralloluteibacterium stylophorae LMG 29479T.</title>
        <authorList>
            <person name="Karlyshev A.V."/>
            <person name="Kudryashova E.B."/>
            <person name="Ariskina E.V."/>
            <person name="Conroy A.P."/>
            <person name="Abidueva E.Y."/>
        </authorList>
    </citation>
    <scope>NUCLEOTIDE SEQUENCE [LARGE SCALE GENOMIC DNA]</scope>
    <source>
        <strain evidence="16 17">LMG 29479</strain>
    </source>
</reference>
<dbReference type="PROSITE" id="PS50894">
    <property type="entry name" value="HPT"/>
    <property type="match status" value="1"/>
</dbReference>
<dbReference type="FunFam" id="3.30.565.10:FF:000016">
    <property type="entry name" value="Chemotaxis protein CheA, putative"/>
    <property type="match status" value="1"/>
</dbReference>
<dbReference type="SUPFAM" id="SSF47226">
    <property type="entry name" value="Histidine-containing phosphotransfer domain, HPT domain"/>
    <property type="match status" value="1"/>
</dbReference>
<evidence type="ECO:0000313" key="17">
    <source>
        <dbReference type="Proteomes" id="UP000675747"/>
    </source>
</evidence>
<dbReference type="Pfam" id="PF01584">
    <property type="entry name" value="CheW"/>
    <property type="match status" value="1"/>
</dbReference>
<dbReference type="SUPFAM" id="SSF50341">
    <property type="entry name" value="CheW-like"/>
    <property type="match status" value="1"/>
</dbReference>
<dbReference type="SMART" id="SM00073">
    <property type="entry name" value="HPT"/>
    <property type="match status" value="1"/>
</dbReference>
<dbReference type="EMBL" id="JAGQFT010000053">
    <property type="protein sequence ID" value="MBR0562466.1"/>
    <property type="molecule type" value="Genomic_DNA"/>
</dbReference>
<dbReference type="InterPro" id="IPR051315">
    <property type="entry name" value="Bact_Chemotaxis_CheA"/>
</dbReference>
<dbReference type="Proteomes" id="UP000675747">
    <property type="component" value="Unassembled WGS sequence"/>
</dbReference>
<feature type="coiled-coil region" evidence="10">
    <location>
        <begin position="178"/>
        <end position="205"/>
    </location>
</feature>
<dbReference type="InterPro" id="IPR004105">
    <property type="entry name" value="CheA-like_dim"/>
</dbReference>
<feature type="modified residue" description="Phosphohistidine" evidence="9">
    <location>
        <position position="48"/>
    </location>
</feature>
<evidence type="ECO:0000313" key="15">
    <source>
        <dbReference type="EMBL" id="MBR0562466.1"/>
    </source>
</evidence>
<evidence type="ECO:0000256" key="7">
    <source>
        <dbReference type="ARBA" id="ARBA00023012"/>
    </source>
</evidence>
<dbReference type="PRINTS" id="PR00344">
    <property type="entry name" value="BCTRLSENSOR"/>
</dbReference>
<dbReference type="Gene3D" id="3.30.565.10">
    <property type="entry name" value="Histidine kinase-like ATPase, C-terminal domain"/>
    <property type="match status" value="1"/>
</dbReference>
<dbReference type="InterPro" id="IPR036641">
    <property type="entry name" value="HPT_dom_sf"/>
</dbReference>
<dbReference type="SMART" id="SM00387">
    <property type="entry name" value="HATPase_c"/>
    <property type="match status" value="1"/>
</dbReference>
<keyword evidence="7" id="KW-0902">Two-component regulatory system</keyword>
<keyword evidence="5" id="KW-0808">Transferase</keyword>
<feature type="region of interest" description="Disordered" evidence="11">
    <location>
        <begin position="133"/>
        <end position="167"/>
    </location>
</feature>
<evidence type="ECO:0000256" key="9">
    <source>
        <dbReference type="PROSITE-ProRule" id="PRU00110"/>
    </source>
</evidence>
<dbReference type="EMBL" id="JAGQFT020000005">
    <property type="protein sequence ID" value="MBS7457245.1"/>
    <property type="molecule type" value="Genomic_DNA"/>
</dbReference>
<evidence type="ECO:0000259" key="12">
    <source>
        <dbReference type="PROSITE" id="PS50109"/>
    </source>
</evidence>
<gene>
    <name evidence="16" type="ORF">KB893_008855</name>
    <name evidence="15" type="ORF">KB893_08055</name>
</gene>
<dbReference type="InterPro" id="IPR008207">
    <property type="entry name" value="Sig_transdc_His_kin_Hpt_dom"/>
</dbReference>
<dbReference type="Gene3D" id="1.10.287.560">
    <property type="entry name" value="Histidine kinase CheA-like, homodimeric domain"/>
    <property type="match status" value="1"/>
</dbReference>
<dbReference type="EC" id="2.7.13.3" evidence="2"/>
<dbReference type="InterPro" id="IPR036890">
    <property type="entry name" value="HATPase_C_sf"/>
</dbReference>
<keyword evidence="4 9" id="KW-0597">Phosphoprotein</keyword>
<dbReference type="GO" id="GO:0006935">
    <property type="term" value="P:chemotaxis"/>
    <property type="evidence" value="ECO:0007669"/>
    <property type="project" value="InterPro"/>
</dbReference>
<comment type="caution">
    <text evidence="15">The sequence shown here is derived from an EMBL/GenBank/DDBJ whole genome shotgun (WGS) entry which is preliminary data.</text>
</comment>
<dbReference type="PROSITE" id="PS50851">
    <property type="entry name" value="CHEW"/>
    <property type="match status" value="1"/>
</dbReference>
<dbReference type="CDD" id="cd00088">
    <property type="entry name" value="HPT"/>
    <property type="match status" value="1"/>
</dbReference>
<evidence type="ECO:0000256" key="3">
    <source>
        <dbReference type="ARBA" id="ARBA00021495"/>
    </source>
</evidence>
<dbReference type="SUPFAM" id="SSF55874">
    <property type="entry name" value="ATPase domain of HSP90 chaperone/DNA topoisomerase II/histidine kinase"/>
    <property type="match status" value="1"/>
</dbReference>
<dbReference type="InterPro" id="IPR036061">
    <property type="entry name" value="CheW-like_dom_sf"/>
</dbReference>
<feature type="compositionally biased region" description="Low complexity" evidence="11">
    <location>
        <begin position="135"/>
        <end position="159"/>
    </location>
</feature>
<feature type="domain" description="Histidine kinase" evidence="12">
    <location>
        <begin position="156"/>
        <end position="413"/>
    </location>
</feature>
<keyword evidence="17" id="KW-1185">Reference proteome</keyword>
<name>A0A8J7VUE7_9GAMM</name>
<dbReference type="Pfam" id="PF01627">
    <property type="entry name" value="Hpt"/>
    <property type="match status" value="1"/>
</dbReference>
<dbReference type="PANTHER" id="PTHR43395:SF1">
    <property type="entry name" value="CHEMOTAXIS PROTEIN CHEA"/>
    <property type="match status" value="1"/>
</dbReference>
<evidence type="ECO:0000259" key="14">
    <source>
        <dbReference type="PROSITE" id="PS50894"/>
    </source>
</evidence>
<keyword evidence="10" id="KW-0175">Coiled coil</keyword>
<evidence type="ECO:0000256" key="11">
    <source>
        <dbReference type="SAM" id="MobiDB-lite"/>
    </source>
</evidence>
<comment type="function">
    <text evidence="8">Involved in the transmission of sensory signals from the chemoreceptors to the flagellar motors. CheA is autophosphorylated; it can transfer its phosphate group to either CheB or CheY.</text>
</comment>
<comment type="catalytic activity">
    <reaction evidence="1">
        <text>ATP + protein L-histidine = ADP + protein N-phospho-L-histidine.</text>
        <dbReference type="EC" id="2.7.13.3"/>
    </reaction>
</comment>
<feature type="domain" description="CheW-like" evidence="13">
    <location>
        <begin position="415"/>
        <end position="547"/>
    </location>
</feature>
<organism evidence="15">
    <name type="scientific">Coralloluteibacterium stylophorae</name>
    <dbReference type="NCBI Taxonomy" id="1776034"/>
    <lineage>
        <taxon>Bacteria</taxon>
        <taxon>Pseudomonadati</taxon>
        <taxon>Pseudomonadota</taxon>
        <taxon>Gammaproteobacteria</taxon>
        <taxon>Lysobacterales</taxon>
        <taxon>Lysobacteraceae</taxon>
        <taxon>Coralloluteibacterium</taxon>
    </lineage>
</organism>
<sequence length="552" mass="59410">MSAVTDDIAADFIVEAQEIVDRLGEQLVDLEHAPGEAERLNAVFRAFHTIKGGAGFLDLPPMVALCHVVEDALNLARSGEHALSPADFDAAQQAVDGVRDMLASMTAGTAMPEAAPELIAYFKAIVAKPTPPGAAPAAKAAPAPVRKPQARAANDAPAAPAEPPEATVRVDTRRLDAIVNLVGELVLARNRLKTLREELRDERLERAVGALDIATSRLQSAVMKTRMQPVGRVFARFPKLARDVARSLGKDVDLQMDGVDTELDRNLVETLADPLVHLVRNAIDHGIEDGDLRARLGKPRSGTVRLKATQEGDHVTIEVSDDGAGIDPERLRAKAREKGLIDDESAARLSPDECLQLVFLPGFSTKAQVSDLSGRGVGMDVVQSKIRELSGEVRIQSEIGRGSRFLIRVPLTLAILPTLLIQCGEAVYALPLARVTEVMSCKTRERRWINGCPVLDMRERPLQLLDLRRWLGLSDPGADELIVVVLEGRDTRFGLIVDAVRGREEIVIKPLPRTLRGLPGYAGATLIGDGSLALILDIDGLPGGSSNAVTGR</sequence>
<dbReference type="InterPro" id="IPR002545">
    <property type="entry name" value="CheW-lke_dom"/>
</dbReference>
<evidence type="ECO:0000256" key="10">
    <source>
        <dbReference type="SAM" id="Coils"/>
    </source>
</evidence>
<protein>
    <recommendedName>
        <fullName evidence="3">Chemotaxis protein CheA</fullName>
        <ecNumber evidence="2">2.7.13.3</ecNumber>
    </recommendedName>
</protein>
<dbReference type="InterPro" id="IPR005467">
    <property type="entry name" value="His_kinase_dom"/>
</dbReference>
<dbReference type="PROSITE" id="PS50109">
    <property type="entry name" value="HIS_KIN"/>
    <property type="match status" value="1"/>
</dbReference>
<dbReference type="InterPro" id="IPR004358">
    <property type="entry name" value="Sig_transdc_His_kin-like_C"/>
</dbReference>
<keyword evidence="6" id="KW-0418">Kinase</keyword>
<dbReference type="Gene3D" id="2.30.30.40">
    <property type="entry name" value="SH3 Domains"/>
    <property type="match status" value="1"/>
</dbReference>
<accession>A0A8J7VUE7</accession>
<dbReference type="GO" id="GO:0005737">
    <property type="term" value="C:cytoplasm"/>
    <property type="evidence" value="ECO:0007669"/>
    <property type="project" value="InterPro"/>
</dbReference>
<dbReference type="SMART" id="SM00260">
    <property type="entry name" value="CheW"/>
    <property type="match status" value="1"/>
</dbReference>
<dbReference type="SMART" id="SM01231">
    <property type="entry name" value="H-kinase_dim"/>
    <property type="match status" value="1"/>
</dbReference>
<dbReference type="InterPro" id="IPR036097">
    <property type="entry name" value="HisK_dim/P_sf"/>
</dbReference>